<dbReference type="KEGG" id="cyp:PCC8801_3157"/>
<dbReference type="InterPro" id="IPR012296">
    <property type="entry name" value="Nuclease_put_TT1808"/>
</dbReference>
<dbReference type="Proteomes" id="UP000008204">
    <property type="component" value="Chromosome"/>
</dbReference>
<dbReference type="HOGENOM" id="CLU_076312_6_0_3"/>
<dbReference type="STRING" id="41431.PCC8801_3157"/>
<dbReference type="OrthoDB" id="428347at2"/>
<reference evidence="3" key="1">
    <citation type="journal article" date="2011" name="MBio">
        <title>Novel metabolic attributes of the genus Cyanothece, comprising a group of unicellular nitrogen-fixing Cyanobacteria.</title>
        <authorList>
            <person name="Bandyopadhyay A."/>
            <person name="Elvitigala T."/>
            <person name="Welsh E."/>
            <person name="Stockel J."/>
            <person name="Liberton M."/>
            <person name="Min H."/>
            <person name="Sherman L.A."/>
            <person name="Pakrasi H.B."/>
        </authorList>
    </citation>
    <scope>NUCLEOTIDE SEQUENCE [LARGE SCALE GENOMIC DNA]</scope>
    <source>
        <strain evidence="3">PCC 8801</strain>
    </source>
</reference>
<dbReference type="AlphaFoldDB" id="B7JXE8"/>
<dbReference type="eggNOG" id="COG4636">
    <property type="taxonomic scope" value="Bacteria"/>
</dbReference>
<dbReference type="InterPro" id="IPR011335">
    <property type="entry name" value="Restrct_endonuc-II-like"/>
</dbReference>
<gene>
    <name evidence="2" type="ordered locus">PCC8801_3157</name>
</gene>
<dbReference type="PANTHER" id="PTHR36558:SF1">
    <property type="entry name" value="RESTRICTION ENDONUCLEASE DOMAIN-CONTAINING PROTEIN-RELATED"/>
    <property type="match status" value="1"/>
</dbReference>
<evidence type="ECO:0000313" key="2">
    <source>
        <dbReference type="EMBL" id="ACK67136.1"/>
    </source>
</evidence>
<sequence length="191" mass="22486">MQVTAEKIYSIEEYLQFEETANNKHEYINGHLYPIAGGTINHNQIALNISTELNFAFKKLNYRVYMGGVRLWVPQVKTFTYPDVMIIMGTPEYCDNRTDTVINPSILVEVLSQSRQNSDPEGKFISYRSIPSFQEYLLFDQTRIYAEHFFKTGTKSWVFQEYDRTDESIKFNSIEFELTFVDVYNKVNFEE</sequence>
<dbReference type="SUPFAM" id="SSF52980">
    <property type="entry name" value="Restriction endonuclease-like"/>
    <property type="match status" value="1"/>
</dbReference>
<dbReference type="Gene3D" id="3.90.1570.10">
    <property type="entry name" value="tt1808, chain A"/>
    <property type="match status" value="1"/>
</dbReference>
<accession>B7JXE8</accession>
<keyword evidence="3" id="KW-1185">Reference proteome</keyword>
<dbReference type="RefSeq" id="WP_012596397.1">
    <property type="nucleotide sequence ID" value="NC_011726.1"/>
</dbReference>
<dbReference type="PANTHER" id="PTHR36558">
    <property type="entry name" value="GLR1098 PROTEIN"/>
    <property type="match status" value="1"/>
</dbReference>
<evidence type="ECO:0000313" key="3">
    <source>
        <dbReference type="Proteomes" id="UP000008204"/>
    </source>
</evidence>
<protein>
    <recommendedName>
        <fullName evidence="1">Putative restriction endonuclease domain-containing protein</fullName>
    </recommendedName>
</protein>
<dbReference type="Pfam" id="PF05685">
    <property type="entry name" value="Uma2"/>
    <property type="match status" value="1"/>
</dbReference>
<organism evidence="2 3">
    <name type="scientific">Rippkaea orientalis (strain PCC 8801 / RF-1)</name>
    <name type="common">Cyanothece sp. (strain PCC 8801)</name>
    <dbReference type="NCBI Taxonomy" id="41431"/>
    <lineage>
        <taxon>Bacteria</taxon>
        <taxon>Bacillati</taxon>
        <taxon>Cyanobacteriota</taxon>
        <taxon>Cyanophyceae</taxon>
        <taxon>Oscillatoriophycideae</taxon>
        <taxon>Chroococcales</taxon>
        <taxon>Aphanothecaceae</taxon>
        <taxon>Rippkaea</taxon>
        <taxon>Rippkaea orientalis</taxon>
    </lineage>
</organism>
<feature type="domain" description="Putative restriction endonuclease" evidence="1">
    <location>
        <begin position="12"/>
        <end position="177"/>
    </location>
</feature>
<name>B7JXE8_RIPO1</name>
<dbReference type="InterPro" id="IPR008538">
    <property type="entry name" value="Uma2"/>
</dbReference>
<proteinExistence type="predicted"/>
<dbReference type="EMBL" id="CP001287">
    <property type="protein sequence ID" value="ACK67136.1"/>
    <property type="molecule type" value="Genomic_DNA"/>
</dbReference>
<evidence type="ECO:0000259" key="1">
    <source>
        <dbReference type="Pfam" id="PF05685"/>
    </source>
</evidence>
<dbReference type="CDD" id="cd06260">
    <property type="entry name" value="DUF820-like"/>
    <property type="match status" value="1"/>
</dbReference>